<dbReference type="AlphaFoldDB" id="A0A0S8JSB7"/>
<evidence type="ECO:0000313" key="3">
    <source>
        <dbReference type="Proteomes" id="UP000050975"/>
    </source>
</evidence>
<keyword evidence="1" id="KW-0812">Transmembrane</keyword>
<sequence>MINRNWLHYVPRIVYLTCAMMFCFAAGVFGSGLVNVSALVPAAEGAGISPWSAFLPVLIFSFAIALLFAYIIIRSRWFGLKLALAIFVAFYGLMTVVMQMESLLFLRNQMVGGILTRIFLSGLIMAGLFAPMAVIILGKVKQRELAFMFNVHLEMSLPEWLWKIVFIGCCYVVLYTVFGYFIAWKNVAVQTYYGGQDPGSFFVHIANQWARGPGFFLFQFGRGLLWMLFVLPIIRMHKGGKWEVGLTVALLFAVWSVQLLIPNPLMPPDVARVHLIETVSSNFIFGWIVGLLLA</sequence>
<feature type="transmembrane region" description="Helical" evidence="1">
    <location>
        <begin position="12"/>
        <end position="33"/>
    </location>
</feature>
<accession>A0A0S8JSB7</accession>
<feature type="transmembrane region" description="Helical" evidence="1">
    <location>
        <begin position="160"/>
        <end position="183"/>
    </location>
</feature>
<protein>
    <submittedName>
        <fullName evidence="2">Uncharacterized protein</fullName>
    </submittedName>
</protein>
<organism evidence="2 3">
    <name type="scientific">candidate division WOR_3 bacterium SM1_77</name>
    <dbReference type="NCBI Taxonomy" id="1703778"/>
    <lineage>
        <taxon>Bacteria</taxon>
        <taxon>Bacteria division WOR-3</taxon>
    </lineage>
</organism>
<proteinExistence type="predicted"/>
<comment type="caution">
    <text evidence="2">The sequence shown here is derived from an EMBL/GenBank/DDBJ whole genome shotgun (WGS) entry which is preliminary data.</text>
</comment>
<keyword evidence="1" id="KW-0472">Membrane</keyword>
<gene>
    <name evidence="2" type="ORF">AMJ74_06380</name>
</gene>
<feature type="transmembrane region" description="Helical" evidence="1">
    <location>
        <begin position="242"/>
        <end position="261"/>
    </location>
</feature>
<feature type="transmembrane region" description="Helical" evidence="1">
    <location>
        <begin position="80"/>
        <end position="98"/>
    </location>
</feature>
<feature type="transmembrane region" description="Helical" evidence="1">
    <location>
        <begin position="53"/>
        <end position="73"/>
    </location>
</feature>
<name>A0A0S8JSB7_UNCW3</name>
<feature type="transmembrane region" description="Helical" evidence="1">
    <location>
        <begin position="216"/>
        <end position="235"/>
    </location>
</feature>
<evidence type="ECO:0000313" key="2">
    <source>
        <dbReference type="EMBL" id="KPL12692.1"/>
    </source>
</evidence>
<reference evidence="2 3" key="1">
    <citation type="journal article" date="2015" name="Microbiome">
        <title>Genomic resolution of linkages in carbon, nitrogen, and sulfur cycling among widespread estuary sediment bacteria.</title>
        <authorList>
            <person name="Baker B.J."/>
            <person name="Lazar C.S."/>
            <person name="Teske A.P."/>
            <person name="Dick G.J."/>
        </authorList>
    </citation>
    <scope>NUCLEOTIDE SEQUENCE [LARGE SCALE GENOMIC DNA]</scope>
    <source>
        <strain evidence="2">SM1_77</strain>
    </source>
</reference>
<evidence type="ECO:0000256" key="1">
    <source>
        <dbReference type="SAM" id="Phobius"/>
    </source>
</evidence>
<keyword evidence="1" id="KW-1133">Transmembrane helix</keyword>
<feature type="transmembrane region" description="Helical" evidence="1">
    <location>
        <begin position="118"/>
        <end position="140"/>
    </location>
</feature>
<dbReference type="EMBL" id="LJVE01000141">
    <property type="protein sequence ID" value="KPL12692.1"/>
    <property type="molecule type" value="Genomic_DNA"/>
</dbReference>
<dbReference type="Proteomes" id="UP000050975">
    <property type="component" value="Unassembled WGS sequence"/>
</dbReference>
<feature type="transmembrane region" description="Helical" evidence="1">
    <location>
        <begin position="273"/>
        <end position="293"/>
    </location>
</feature>